<evidence type="ECO:0000313" key="2">
    <source>
        <dbReference type="EMBL" id="TYG55976.1"/>
    </source>
</evidence>
<evidence type="ECO:0008006" key="4">
    <source>
        <dbReference type="Google" id="ProtNLM"/>
    </source>
</evidence>
<evidence type="ECO:0000256" key="1">
    <source>
        <dbReference type="SAM" id="SignalP"/>
    </source>
</evidence>
<reference evidence="2 3" key="1">
    <citation type="submission" date="2019-06" db="EMBL/GenBank/DDBJ databases">
        <title>WGS assembly of Gossypium darwinii.</title>
        <authorList>
            <person name="Chen Z.J."/>
            <person name="Sreedasyam A."/>
            <person name="Ando A."/>
            <person name="Song Q."/>
            <person name="De L."/>
            <person name="Hulse-Kemp A."/>
            <person name="Ding M."/>
            <person name="Ye W."/>
            <person name="Kirkbride R."/>
            <person name="Jenkins J."/>
            <person name="Plott C."/>
            <person name="Lovell J."/>
            <person name="Lin Y.-M."/>
            <person name="Vaughn R."/>
            <person name="Liu B."/>
            <person name="Li W."/>
            <person name="Simpson S."/>
            <person name="Scheffler B."/>
            <person name="Saski C."/>
            <person name="Grover C."/>
            <person name="Hu G."/>
            <person name="Conover J."/>
            <person name="Carlson J."/>
            <person name="Shu S."/>
            <person name="Boston L."/>
            <person name="Williams M."/>
            <person name="Peterson D."/>
            <person name="Mcgee K."/>
            <person name="Jones D."/>
            <person name="Wendel J."/>
            <person name="Stelly D."/>
            <person name="Grimwood J."/>
            <person name="Schmutz J."/>
        </authorList>
    </citation>
    <scope>NUCLEOTIDE SEQUENCE [LARGE SCALE GENOMIC DNA]</scope>
    <source>
        <strain evidence="2">1808015.09</strain>
    </source>
</reference>
<protein>
    <recommendedName>
        <fullName evidence="4">Secreted protein</fullName>
    </recommendedName>
</protein>
<keyword evidence="1" id="KW-0732">Signal</keyword>
<dbReference type="AlphaFoldDB" id="A0A5D2BKB7"/>
<dbReference type="EMBL" id="CM017708">
    <property type="protein sequence ID" value="TYG55976.1"/>
    <property type="molecule type" value="Genomic_DNA"/>
</dbReference>
<sequence>MYKFSSLIAWIIVLLWYSKMTNHARIHIPYKGTANSNAYRYGSKLLSVAIFPCLCKRPKVRFLMTLLPRTH</sequence>
<name>A0A5D2BKB7_GOSDA</name>
<feature type="chain" id="PRO_5022736063" description="Secreted protein" evidence="1">
    <location>
        <begin position="24"/>
        <end position="71"/>
    </location>
</feature>
<keyword evidence="3" id="KW-1185">Reference proteome</keyword>
<accession>A0A5D2BKB7</accession>
<organism evidence="2 3">
    <name type="scientific">Gossypium darwinii</name>
    <name type="common">Darwin's cotton</name>
    <name type="synonym">Gossypium barbadense var. darwinii</name>
    <dbReference type="NCBI Taxonomy" id="34276"/>
    <lineage>
        <taxon>Eukaryota</taxon>
        <taxon>Viridiplantae</taxon>
        <taxon>Streptophyta</taxon>
        <taxon>Embryophyta</taxon>
        <taxon>Tracheophyta</taxon>
        <taxon>Spermatophyta</taxon>
        <taxon>Magnoliopsida</taxon>
        <taxon>eudicotyledons</taxon>
        <taxon>Gunneridae</taxon>
        <taxon>Pentapetalae</taxon>
        <taxon>rosids</taxon>
        <taxon>malvids</taxon>
        <taxon>Malvales</taxon>
        <taxon>Malvaceae</taxon>
        <taxon>Malvoideae</taxon>
        <taxon>Gossypium</taxon>
    </lineage>
</organism>
<dbReference type="Proteomes" id="UP000323506">
    <property type="component" value="Chromosome D08"/>
</dbReference>
<evidence type="ECO:0000313" key="3">
    <source>
        <dbReference type="Proteomes" id="UP000323506"/>
    </source>
</evidence>
<proteinExistence type="predicted"/>
<feature type="signal peptide" evidence="1">
    <location>
        <begin position="1"/>
        <end position="23"/>
    </location>
</feature>
<gene>
    <name evidence="2" type="ORF">ES288_D08G025900v1</name>
</gene>